<dbReference type="AlphaFoldDB" id="A0A0F4NJ87"/>
<sequence length="178" mass="19862">MKQMNRQTGFAAVEMTLITPFMVLLIGGIIEVTQYLQASSILIGVTREGANLVSRTSSTEPDDIMTLVSKTTGTLDLESDGIMYITLVTGQEDDDPYVNEQYRWSDSGLVHTSSTWEECASWTDNQCDIDSPPPTLDDFPISLDPNESVYVVEVHYQYVPLSSFFITSSFIMSDITYL</sequence>
<feature type="transmembrane region" description="Helical" evidence="1">
    <location>
        <begin position="12"/>
        <end position="30"/>
    </location>
</feature>
<dbReference type="Pfam" id="PF07811">
    <property type="entry name" value="TadE"/>
    <property type="match status" value="1"/>
</dbReference>
<evidence type="ECO:0000256" key="1">
    <source>
        <dbReference type="SAM" id="Phobius"/>
    </source>
</evidence>
<dbReference type="EMBL" id="JXXV01000018">
    <property type="protein sequence ID" value="KJY82969.1"/>
    <property type="molecule type" value="Genomic_DNA"/>
</dbReference>
<reference evidence="3 4" key="1">
    <citation type="journal article" date="2015" name="BMC Genomics">
        <title>Genome mining reveals unlocked bioactive potential of marine Gram-negative bacteria.</title>
        <authorList>
            <person name="Machado H."/>
            <person name="Sonnenschein E.C."/>
            <person name="Melchiorsen J."/>
            <person name="Gram L."/>
        </authorList>
    </citation>
    <scope>NUCLEOTIDE SEQUENCE [LARGE SCALE GENOMIC DNA]</scope>
    <source>
        <strain evidence="3 4">S2757</strain>
    </source>
</reference>
<keyword evidence="1" id="KW-0812">Transmembrane</keyword>
<keyword evidence="1" id="KW-0472">Membrane</keyword>
<evidence type="ECO:0000259" key="2">
    <source>
        <dbReference type="Pfam" id="PF07811"/>
    </source>
</evidence>
<keyword evidence="1" id="KW-1133">Transmembrane helix</keyword>
<evidence type="ECO:0000313" key="3">
    <source>
        <dbReference type="EMBL" id="KJY82969.1"/>
    </source>
</evidence>
<feature type="domain" description="TadE-like" evidence="2">
    <location>
        <begin position="9"/>
        <end position="50"/>
    </location>
</feature>
<dbReference type="InterPro" id="IPR012495">
    <property type="entry name" value="TadE-like_dom"/>
</dbReference>
<dbReference type="PATRIC" id="fig|579748.3.peg.2537"/>
<dbReference type="STRING" id="579748.TW81_12285"/>
<gene>
    <name evidence="3" type="ORF">TW81_12285</name>
</gene>
<evidence type="ECO:0000313" key="4">
    <source>
        <dbReference type="Proteomes" id="UP000033673"/>
    </source>
</evidence>
<dbReference type="RefSeq" id="WP_045955997.1">
    <property type="nucleotide sequence ID" value="NZ_JXXV01000018.1"/>
</dbReference>
<comment type="caution">
    <text evidence="3">The sequence shown here is derived from an EMBL/GenBank/DDBJ whole genome shotgun (WGS) entry which is preliminary data.</text>
</comment>
<accession>A0A0F4NJ87</accession>
<dbReference type="OrthoDB" id="5395663at2"/>
<protein>
    <submittedName>
        <fullName evidence="3">Membrane protein</fullName>
    </submittedName>
</protein>
<organism evidence="3 4">
    <name type="scientific">Vibrio galatheae</name>
    <dbReference type="NCBI Taxonomy" id="579748"/>
    <lineage>
        <taxon>Bacteria</taxon>
        <taxon>Pseudomonadati</taxon>
        <taxon>Pseudomonadota</taxon>
        <taxon>Gammaproteobacteria</taxon>
        <taxon>Vibrionales</taxon>
        <taxon>Vibrionaceae</taxon>
        <taxon>Vibrio</taxon>
    </lineage>
</organism>
<keyword evidence="4" id="KW-1185">Reference proteome</keyword>
<name>A0A0F4NJ87_9VIBR</name>
<dbReference type="Proteomes" id="UP000033673">
    <property type="component" value="Unassembled WGS sequence"/>
</dbReference>
<proteinExistence type="predicted"/>